<keyword evidence="2" id="KW-0547">Nucleotide-binding</keyword>
<feature type="compositionally biased region" description="Basic and acidic residues" evidence="8">
    <location>
        <begin position="409"/>
        <end position="433"/>
    </location>
</feature>
<dbReference type="AlphaFoldDB" id="A0AAE3FZK5"/>
<dbReference type="Gene3D" id="3.40.50.300">
    <property type="entry name" value="P-loop containing nucleotide triphosphate hydrolases"/>
    <property type="match status" value="2"/>
</dbReference>
<feature type="binding site" evidence="7">
    <location>
        <position position="465"/>
    </location>
    <ligand>
        <name>Zn(2+)</name>
        <dbReference type="ChEBI" id="CHEBI:29105"/>
    </ligand>
</feature>
<feature type="region of interest" description="Disordered" evidence="8">
    <location>
        <begin position="409"/>
        <end position="485"/>
    </location>
</feature>
<organism evidence="10 11">
    <name type="scientific">Natronocalculus amylovorans</name>
    <dbReference type="NCBI Taxonomy" id="2917812"/>
    <lineage>
        <taxon>Archaea</taxon>
        <taxon>Methanobacteriati</taxon>
        <taxon>Methanobacteriota</taxon>
        <taxon>Stenosarchaea group</taxon>
        <taxon>Halobacteria</taxon>
        <taxon>Halobacteriales</taxon>
        <taxon>Haloferacaceae</taxon>
        <taxon>Natronocalculus</taxon>
    </lineage>
</organism>
<dbReference type="InterPro" id="IPR027417">
    <property type="entry name" value="P-loop_NTPase"/>
</dbReference>
<evidence type="ECO:0000256" key="8">
    <source>
        <dbReference type="SAM" id="MobiDB-lite"/>
    </source>
</evidence>
<dbReference type="Proteomes" id="UP001203207">
    <property type="component" value="Unassembled WGS sequence"/>
</dbReference>
<evidence type="ECO:0000256" key="4">
    <source>
        <dbReference type="ARBA" id="ARBA00022840"/>
    </source>
</evidence>
<dbReference type="PANTHER" id="PTHR32114">
    <property type="entry name" value="ABC TRANSPORTER ABCH.3"/>
    <property type="match status" value="1"/>
</dbReference>
<dbReference type="InterPro" id="IPR013134">
    <property type="entry name" value="Zn_hook_RAD50"/>
</dbReference>
<evidence type="ECO:0000256" key="3">
    <source>
        <dbReference type="ARBA" id="ARBA00022833"/>
    </source>
</evidence>
<evidence type="ECO:0000256" key="2">
    <source>
        <dbReference type="ARBA" id="ARBA00022741"/>
    </source>
</evidence>
<protein>
    <submittedName>
        <fullName evidence="10">SMC family ATPase</fullName>
    </submittedName>
</protein>
<reference evidence="10" key="2">
    <citation type="submission" date="2022-02" db="EMBL/GenBank/DDBJ databases">
        <authorList>
            <person name="Elcheninov A.G."/>
            <person name="Sorokin D.Y."/>
            <person name="Kublanov I.V."/>
        </authorList>
    </citation>
    <scope>NUCLEOTIDE SEQUENCE</scope>
    <source>
        <strain evidence="10">AArc-St2</strain>
    </source>
</reference>
<evidence type="ECO:0000313" key="10">
    <source>
        <dbReference type="EMBL" id="MCL9818229.1"/>
    </source>
</evidence>
<evidence type="ECO:0000256" key="6">
    <source>
        <dbReference type="ARBA" id="ARBA00049666"/>
    </source>
</evidence>
<evidence type="ECO:0000313" key="11">
    <source>
        <dbReference type="Proteomes" id="UP001203207"/>
    </source>
</evidence>
<evidence type="ECO:0000256" key="7">
    <source>
        <dbReference type="PROSITE-ProRule" id="PRU00471"/>
    </source>
</evidence>
<keyword evidence="5" id="KW-0175">Coiled coil</keyword>
<dbReference type="GO" id="GO:0005524">
    <property type="term" value="F:ATP binding"/>
    <property type="evidence" value="ECO:0007669"/>
    <property type="project" value="UniProtKB-KW"/>
</dbReference>
<dbReference type="Pfam" id="PF02463">
    <property type="entry name" value="SMC_N"/>
    <property type="match status" value="1"/>
</dbReference>
<dbReference type="InterPro" id="IPR003395">
    <property type="entry name" value="RecF/RecN/SMC_N"/>
</dbReference>
<comment type="caution">
    <text evidence="10">The sequence shown here is derived from an EMBL/GenBank/DDBJ whole genome shotgun (WGS) entry which is preliminary data.</text>
</comment>
<dbReference type="Gene3D" id="6.10.140.920">
    <property type="match status" value="1"/>
</dbReference>
<sequence length="904" mass="102149">MKITEVTLTNVKSYSDRTTVPLRGGVTAILGENGSGKSTIQEAIGFALFDSLPFNNKELIREGAKSGLVEVTFTKQSRDKQQIFRVKRGVGRSTYDVYRYDEAADEWIDLDIGSKSDLIDWLTSQFSVADGDELSRLWESCIGVPQTSFLSDFGSSFRIRKETFDPLLGVDAYEESWENALKDAPDTIKADKNNLRDEIQTLTGEVQSLPDERRRAEDLQAKITSLKDAIDSLSDEITKLEAKRDELESQQGRIEELETQINSKQQEIDAKEAALETAEAELESAEEAVSVCEQAEKGYLAHESAREKRDTLQDKEAELNDLKDQKSQKDQEVARAEAAVEQCQKDVVRLEQAEKTLSETASEKERYDELETQISALKQRAELTETLEQEVSELSEKIKETKTNIEQRESTIESIQRKEEAIRPTSEIREELSSAKANKKALESEEKKLKTQIDRLRDADADAPCPTCDRPLDETHRSETIATKESRLEEISERYVELEASIEALESEHTEAQEIEQEVASLPNHNEMLESLQDNLSETTNKKEEAESELQEAKEKAAELPERVSEKESLQDVYDNHITAKARVNEFSGAHADLEDAKSRLEEHVEAQSSIEEQISEYDHVEPELKAVKETLSETQEDYNKYIQHKKQAAELDDRKAAVESLQSTIESVTDAKSGLQTDLETEQESFDKETLENLTAEVAEKERAKAAKEGSKRTTQDTLTEVKETTAELESKLDSRSEKLTEYKELEADLQFANWVRENVRAAGPKMREVITDRIGQRANQIFRSIRGRSSETLEWRSDYEIIVHDARLQKSFTTLSGGEKMAAALSVRLATLEQLSTIGIAFLDEPTANLDAEKRANLVEQLNTLDAFTQLTVISHDETFDSMTDYTVTVEKDKQTTEVVSQ</sequence>
<feature type="binding site" evidence="7">
    <location>
        <position position="468"/>
    </location>
    <ligand>
        <name>Zn(2+)</name>
        <dbReference type="ChEBI" id="CHEBI:29105"/>
    </ligand>
</feature>
<dbReference type="SUPFAM" id="SSF75712">
    <property type="entry name" value="Rad50 coiled-coil Zn hook"/>
    <property type="match status" value="1"/>
</dbReference>
<gene>
    <name evidence="10" type="ORF">AArcSt2_14905</name>
</gene>
<feature type="domain" description="Zinc-hook" evidence="9">
    <location>
        <begin position="418"/>
        <end position="517"/>
    </location>
</feature>
<dbReference type="PROSITE" id="PS51131">
    <property type="entry name" value="ZN_HOOK"/>
    <property type="match status" value="1"/>
</dbReference>
<feature type="compositionally biased region" description="Basic and acidic residues" evidence="8">
    <location>
        <begin position="470"/>
        <end position="485"/>
    </location>
</feature>
<reference evidence="10" key="1">
    <citation type="journal article" date="2022" name="Syst. Appl. Microbiol.">
        <title>Natronocalculus amylovorans gen. nov., sp. nov., and Natranaeroarchaeum aerophilus sp. nov., dominant culturable amylolytic natronoarchaea from hypersaline soda lakes in southwestern Siberia.</title>
        <authorList>
            <person name="Sorokin D.Y."/>
            <person name="Elcheninov A.G."/>
            <person name="Khizhniak T.V."/>
            <person name="Koenen M."/>
            <person name="Bale N.J."/>
            <person name="Damste J.S.S."/>
            <person name="Kublanov I.V."/>
        </authorList>
    </citation>
    <scope>NUCLEOTIDE SEQUENCE</scope>
    <source>
        <strain evidence="10">AArc-St2</strain>
    </source>
</reference>
<evidence type="ECO:0000259" key="9">
    <source>
        <dbReference type="PROSITE" id="PS51131"/>
    </source>
</evidence>
<evidence type="ECO:0000256" key="1">
    <source>
        <dbReference type="ARBA" id="ARBA00022723"/>
    </source>
</evidence>
<name>A0AAE3FZK5_9EURY</name>
<feature type="region of interest" description="Disordered" evidence="8">
    <location>
        <begin position="529"/>
        <end position="570"/>
    </location>
</feature>
<dbReference type="EMBL" id="JAKRVX010000009">
    <property type="protein sequence ID" value="MCL9818229.1"/>
    <property type="molecule type" value="Genomic_DNA"/>
</dbReference>
<comment type="similarity">
    <text evidence="6">Belongs to the Sph1/Sph2 family.</text>
</comment>
<proteinExistence type="inferred from homology"/>
<feature type="region of interest" description="Disordered" evidence="8">
    <location>
        <begin position="704"/>
        <end position="731"/>
    </location>
</feature>
<keyword evidence="4" id="KW-0067">ATP-binding</keyword>
<dbReference type="PANTHER" id="PTHR32114:SF2">
    <property type="entry name" value="ABC TRANSPORTER ABCH.3"/>
    <property type="match status" value="1"/>
</dbReference>
<keyword evidence="1 7" id="KW-0479">Metal-binding</keyword>
<dbReference type="GO" id="GO:0046872">
    <property type="term" value="F:metal ion binding"/>
    <property type="evidence" value="ECO:0007669"/>
    <property type="project" value="UniProtKB-UniRule"/>
</dbReference>
<feature type="region of interest" description="Disordered" evidence="8">
    <location>
        <begin position="599"/>
        <end position="618"/>
    </location>
</feature>
<dbReference type="Gene3D" id="1.10.287.510">
    <property type="entry name" value="Helix hairpin bin"/>
    <property type="match status" value="1"/>
</dbReference>
<accession>A0AAE3FZK5</accession>
<feature type="compositionally biased region" description="Basic and acidic residues" evidence="8">
    <location>
        <begin position="540"/>
        <end position="570"/>
    </location>
</feature>
<dbReference type="SUPFAM" id="SSF52540">
    <property type="entry name" value="P-loop containing nucleoside triphosphate hydrolases"/>
    <property type="match status" value="1"/>
</dbReference>
<keyword evidence="11" id="KW-1185">Reference proteome</keyword>
<keyword evidence="3 7" id="KW-0862">Zinc</keyword>
<feature type="compositionally biased region" description="Basic and acidic residues" evidence="8">
    <location>
        <begin position="440"/>
        <end position="460"/>
    </location>
</feature>
<dbReference type="RefSeq" id="WP_250585744.1">
    <property type="nucleotide sequence ID" value="NZ_JAKRVX010000009.1"/>
</dbReference>
<evidence type="ECO:0000256" key="5">
    <source>
        <dbReference type="ARBA" id="ARBA00023054"/>
    </source>
</evidence>